<dbReference type="InterPro" id="IPR006186">
    <property type="entry name" value="Ser/Thr-sp_prot-phosphatase"/>
</dbReference>
<dbReference type="Pfam" id="PF00149">
    <property type="entry name" value="Metallophos"/>
    <property type="match status" value="1"/>
</dbReference>
<accession>A0ABV2B3H4</accession>
<protein>
    <submittedName>
        <fullName evidence="2">Metallophosphoesterase</fullName>
    </submittedName>
</protein>
<sequence>MADLIQTFAANTAGRDFVVGDIHGCFQMLDALLERIEFDRGCDRLFSVGDLIDRGPQSERAAEFIDAPWFHAVRGNHEQMMLEAVAEGGDAQWLWQMNGGEWFKAVPEAQREPLVQRMAALPYALEVRIDDRARAGLVHAQMPAMSWPALCEALQREPISERLTGTLLWERDSAHEIERRRSGARAYMPVAVAGVDVIYFGHTPMPKPLASANTRWLDTGAFMGRTLSIAELAVDGRVWSVGPNHKLVGDGWQWLDGVT</sequence>
<proteinExistence type="predicted"/>
<dbReference type="EMBL" id="APND01000003">
    <property type="protein sequence ID" value="MES1929979.1"/>
    <property type="molecule type" value="Genomic_DNA"/>
</dbReference>
<dbReference type="PANTHER" id="PTHR42850">
    <property type="entry name" value="METALLOPHOSPHOESTERASE"/>
    <property type="match status" value="1"/>
</dbReference>
<gene>
    <name evidence="2" type="ORF">SADO_12014</name>
</gene>
<keyword evidence="3" id="KW-1185">Reference proteome</keyword>
<feature type="domain" description="Serine/threonine specific protein phosphatases" evidence="1">
    <location>
        <begin position="73"/>
        <end position="78"/>
    </location>
</feature>
<reference evidence="2 3" key="1">
    <citation type="submission" date="2013-03" db="EMBL/GenBank/DDBJ databases">
        <title>Salinisphaera dokdonensis CL-ES53 Genome Sequencing.</title>
        <authorList>
            <person name="Li C."/>
            <person name="Lai Q."/>
            <person name="Shao Z."/>
        </authorList>
    </citation>
    <scope>NUCLEOTIDE SEQUENCE [LARGE SCALE GENOMIC DNA]</scope>
    <source>
        <strain evidence="2 3">CL-ES53</strain>
    </source>
</reference>
<dbReference type="PROSITE" id="PS00125">
    <property type="entry name" value="SER_THR_PHOSPHATASE"/>
    <property type="match status" value="1"/>
</dbReference>
<dbReference type="Gene3D" id="3.60.21.10">
    <property type="match status" value="1"/>
</dbReference>
<dbReference type="Proteomes" id="UP001460888">
    <property type="component" value="Unassembled WGS sequence"/>
</dbReference>
<dbReference type="SUPFAM" id="SSF56300">
    <property type="entry name" value="Metallo-dependent phosphatases"/>
    <property type="match status" value="1"/>
</dbReference>
<name>A0ABV2B3H4_9GAMM</name>
<dbReference type="PANTHER" id="PTHR42850:SF4">
    <property type="entry name" value="ZINC-DEPENDENT ENDOPOLYPHOSPHATASE"/>
    <property type="match status" value="1"/>
</dbReference>
<comment type="caution">
    <text evidence="2">The sequence shown here is derived from an EMBL/GenBank/DDBJ whole genome shotgun (WGS) entry which is preliminary data.</text>
</comment>
<dbReference type="RefSeq" id="WP_353111726.1">
    <property type="nucleotide sequence ID" value="NZ_APND01000003.1"/>
</dbReference>
<evidence type="ECO:0000313" key="2">
    <source>
        <dbReference type="EMBL" id="MES1929979.1"/>
    </source>
</evidence>
<dbReference type="InterPro" id="IPR050126">
    <property type="entry name" value="Ap4A_hydrolase"/>
</dbReference>
<evidence type="ECO:0000313" key="3">
    <source>
        <dbReference type="Proteomes" id="UP001460888"/>
    </source>
</evidence>
<organism evidence="2 3">
    <name type="scientific">Salinisphaera dokdonensis CL-ES53</name>
    <dbReference type="NCBI Taxonomy" id="1304272"/>
    <lineage>
        <taxon>Bacteria</taxon>
        <taxon>Pseudomonadati</taxon>
        <taxon>Pseudomonadota</taxon>
        <taxon>Gammaproteobacteria</taxon>
        <taxon>Salinisphaerales</taxon>
        <taxon>Salinisphaeraceae</taxon>
        <taxon>Salinisphaera</taxon>
    </lineage>
</organism>
<dbReference type="InterPro" id="IPR029052">
    <property type="entry name" value="Metallo-depent_PP-like"/>
</dbReference>
<evidence type="ECO:0000259" key="1">
    <source>
        <dbReference type="PROSITE" id="PS00125"/>
    </source>
</evidence>
<dbReference type="InterPro" id="IPR004843">
    <property type="entry name" value="Calcineurin-like_PHP"/>
</dbReference>